<feature type="signal peptide" evidence="1">
    <location>
        <begin position="1"/>
        <end position="26"/>
    </location>
</feature>
<keyword evidence="1" id="KW-0732">Signal</keyword>
<dbReference type="InterPro" id="IPR015168">
    <property type="entry name" value="SsuA/THI5"/>
</dbReference>
<dbReference type="AlphaFoldDB" id="A0A1G7WVD4"/>
<name>A0A1G7WVD4_9VIBR</name>
<feature type="chain" id="PRO_5011495147" evidence="1">
    <location>
        <begin position="27"/>
        <end position="328"/>
    </location>
</feature>
<dbReference type="PANTHER" id="PTHR31528:SF3">
    <property type="entry name" value="THIAMINE BIOSYNTHESIS PROTEIN HI_0357-RELATED"/>
    <property type="match status" value="1"/>
</dbReference>
<accession>A0A1G7WVD4</accession>
<evidence type="ECO:0000313" key="3">
    <source>
        <dbReference type="EMBL" id="SDG75836.1"/>
    </source>
</evidence>
<organism evidence="3 4">
    <name type="scientific">Vibrio xiamenensis</name>
    <dbReference type="NCBI Taxonomy" id="861298"/>
    <lineage>
        <taxon>Bacteria</taxon>
        <taxon>Pseudomonadati</taxon>
        <taxon>Pseudomonadota</taxon>
        <taxon>Gammaproteobacteria</taxon>
        <taxon>Vibrionales</taxon>
        <taxon>Vibrionaceae</taxon>
        <taxon>Vibrio</taxon>
    </lineage>
</organism>
<feature type="domain" description="SsuA/THI5-like" evidence="2">
    <location>
        <begin position="40"/>
        <end position="244"/>
    </location>
</feature>
<dbReference type="Pfam" id="PF09084">
    <property type="entry name" value="NMT1"/>
    <property type="match status" value="1"/>
</dbReference>
<evidence type="ECO:0000256" key="1">
    <source>
        <dbReference type="SAM" id="SignalP"/>
    </source>
</evidence>
<dbReference type="Proteomes" id="UP000198854">
    <property type="component" value="Unassembled WGS sequence"/>
</dbReference>
<evidence type="ECO:0000313" key="4">
    <source>
        <dbReference type="Proteomes" id="UP000198854"/>
    </source>
</evidence>
<dbReference type="Gene3D" id="3.40.190.10">
    <property type="entry name" value="Periplasmic binding protein-like II"/>
    <property type="match status" value="2"/>
</dbReference>
<sequence>MEVCRLNVMKRSALLAALCFTGSAVAATPFTFITNWYAQAEHGGFYQAKAEGLYEKNGLDVSIRMGGPQVNATQLLVAGQAQCIITDDIGVMMANKRGLPVQMVATTFQYDPTVVITHDDVKKLADLKGHTVLISASAHSSWWPWAKKKFGFSDEMSRPYTFNIQPFIMDNSVAQQGFMTSEPFALQKANAKANVFSIGQEGYPPYGNSIACRNDVIQDHPEQVAAFLKATMQGWKDYLADPSQGNALIKKANPNMGDDQIAYSVEKLNSSGIITGGAAKTAGIGSITDARMGKTWQMAVDNGLFSADDVKLNKVYTTQFMSDIKVLP</sequence>
<dbReference type="EMBL" id="FNDD01000002">
    <property type="protein sequence ID" value="SDG75836.1"/>
    <property type="molecule type" value="Genomic_DNA"/>
</dbReference>
<reference evidence="3 4" key="1">
    <citation type="submission" date="2016-10" db="EMBL/GenBank/DDBJ databases">
        <authorList>
            <person name="de Groot N.N."/>
        </authorList>
    </citation>
    <scope>NUCLEOTIDE SEQUENCE [LARGE SCALE GENOMIC DNA]</scope>
    <source>
        <strain evidence="3 4">CGMCC 1.10228</strain>
    </source>
</reference>
<dbReference type="InterPro" id="IPR027939">
    <property type="entry name" value="NMT1/THI5"/>
</dbReference>
<dbReference type="GO" id="GO:0009228">
    <property type="term" value="P:thiamine biosynthetic process"/>
    <property type="evidence" value="ECO:0007669"/>
    <property type="project" value="InterPro"/>
</dbReference>
<evidence type="ECO:0000259" key="2">
    <source>
        <dbReference type="Pfam" id="PF09084"/>
    </source>
</evidence>
<proteinExistence type="predicted"/>
<gene>
    <name evidence="3" type="ORF">SAMN04488136_102189</name>
</gene>
<dbReference type="RefSeq" id="WP_218121981.1">
    <property type="nucleotide sequence ID" value="NZ_FNDD01000002.1"/>
</dbReference>
<dbReference type="STRING" id="861298.SAMN04488136_102189"/>
<protein>
    <submittedName>
        <fullName evidence="3">NitT/TauT family transport system substrate-binding protein</fullName>
    </submittedName>
</protein>
<keyword evidence="4" id="KW-1185">Reference proteome</keyword>
<dbReference type="PANTHER" id="PTHR31528">
    <property type="entry name" value="4-AMINO-5-HYDROXYMETHYL-2-METHYLPYRIMIDINE PHOSPHATE SYNTHASE THI11-RELATED"/>
    <property type="match status" value="1"/>
</dbReference>
<dbReference type="SUPFAM" id="SSF53850">
    <property type="entry name" value="Periplasmic binding protein-like II"/>
    <property type="match status" value="1"/>
</dbReference>